<dbReference type="Proteomes" id="UP000541185">
    <property type="component" value="Unassembled WGS sequence"/>
</dbReference>
<sequence length="82" mass="8831">MTRLARSSVAFFLALGFLLPAAWAAVSRDEAVSLAQRTAPGRVLAVEHGIDLENKVVWRVRVLSAAGEMRVVVIDADTGKAR</sequence>
<accession>A0A848HBQ0</accession>
<keyword evidence="4" id="KW-1185">Reference proteome</keyword>
<feature type="domain" description="PepSY" evidence="2">
    <location>
        <begin position="26"/>
        <end position="80"/>
    </location>
</feature>
<dbReference type="Pfam" id="PF03413">
    <property type="entry name" value="PepSY"/>
    <property type="match status" value="1"/>
</dbReference>
<evidence type="ECO:0000259" key="2">
    <source>
        <dbReference type="Pfam" id="PF03413"/>
    </source>
</evidence>
<organism evidence="3 4">
    <name type="scientific">Ramlibacter agri</name>
    <dbReference type="NCBI Taxonomy" id="2728837"/>
    <lineage>
        <taxon>Bacteria</taxon>
        <taxon>Pseudomonadati</taxon>
        <taxon>Pseudomonadota</taxon>
        <taxon>Betaproteobacteria</taxon>
        <taxon>Burkholderiales</taxon>
        <taxon>Comamonadaceae</taxon>
        <taxon>Ramlibacter</taxon>
    </lineage>
</organism>
<reference evidence="3 4" key="1">
    <citation type="submission" date="2020-04" db="EMBL/GenBank/DDBJ databases">
        <title>Ramlibacter sp. G-1-2-2 isolated from soil.</title>
        <authorList>
            <person name="Dahal R.H."/>
        </authorList>
    </citation>
    <scope>NUCLEOTIDE SEQUENCE [LARGE SCALE GENOMIC DNA]</scope>
    <source>
        <strain evidence="3 4">G-1-2-2</strain>
    </source>
</reference>
<evidence type="ECO:0000256" key="1">
    <source>
        <dbReference type="SAM" id="SignalP"/>
    </source>
</evidence>
<evidence type="ECO:0000313" key="4">
    <source>
        <dbReference type="Proteomes" id="UP000541185"/>
    </source>
</evidence>
<protein>
    <submittedName>
        <fullName evidence="3">PepSY domain-containing protein</fullName>
    </submittedName>
</protein>
<keyword evidence="1" id="KW-0732">Signal</keyword>
<dbReference type="EMBL" id="JABBFX010000003">
    <property type="protein sequence ID" value="NML47492.1"/>
    <property type="molecule type" value="Genomic_DNA"/>
</dbReference>
<dbReference type="InterPro" id="IPR025711">
    <property type="entry name" value="PepSY"/>
</dbReference>
<proteinExistence type="predicted"/>
<gene>
    <name evidence="3" type="ORF">HHL11_27325</name>
</gene>
<feature type="signal peptide" evidence="1">
    <location>
        <begin position="1"/>
        <end position="24"/>
    </location>
</feature>
<name>A0A848HBQ0_9BURK</name>
<evidence type="ECO:0000313" key="3">
    <source>
        <dbReference type="EMBL" id="NML47492.1"/>
    </source>
</evidence>
<dbReference type="AlphaFoldDB" id="A0A848HBQ0"/>
<dbReference type="RefSeq" id="WP_169421767.1">
    <property type="nucleotide sequence ID" value="NZ_JABBFX010000003.1"/>
</dbReference>
<dbReference type="Gene3D" id="3.10.450.40">
    <property type="match status" value="1"/>
</dbReference>
<comment type="caution">
    <text evidence="3">The sequence shown here is derived from an EMBL/GenBank/DDBJ whole genome shotgun (WGS) entry which is preliminary data.</text>
</comment>
<feature type="chain" id="PRO_5032897789" evidence="1">
    <location>
        <begin position="25"/>
        <end position="82"/>
    </location>
</feature>